<sequence length="728" mass="82911">MEESQRNSLKVLMVPWSAHGHAAPFFELAKRLSKCNFYVYFCSTPVILNFLKQSQSNYFSNNHPNTKIQLVELNLPSSPKLPLENQTTKGLPRHHFPILLNSYEMAGPNFSNIVTSPLPAVSYIIIGAATTSFFYHLYAFDGARDFPFPEIFLPRYELEKLYSKNASMTKFIDDIYASSGVAMSQDIIFINNWKCTETKYMEYFSILTKKNVISVGPLIGKTESKMEDSENIIQWLDQRDPSSTLYAAFGSECVVNKEEIEEIARRLELSNVNFIWVVNFSFDEKISAHGHATPFFELAKRLSKCNFYVYFCSTPIILNFLKESQANFFSNNHSNTKIQLVELHLPSTLELPLEYQTTKGLPRHLFPILLNSYKMAGPSFSNIVTNLNPNLIIYDIFQNWAPKIASALHIPAVSYIIIGAATASFFYHLYAFDGARDFPFPEIFLPRYELEKLYSKNASMTKFIDDIYASSGVAMSQDIILINNWKCSETKYMEYFSILTKKNVISVGPLIGKTESRVEDSEEIIQWLDQRDPSSTLYAAFGSECVVNKEEIEEIARGLELSNVNFIWVVNFSFDDKISGIDGILPEGYIERVKERGMIVAKWAPQAKILRHSNIGGFLNHCGSNSILESLHFGVPLIAMPVLVDQFIAARYMVELGVGLEVKREENGKVKAEETAKAIKNLMVEKKGEELREKSRELSEKIKREEDKEIDEAVVELQKLCLKNKNLS</sequence>
<reference evidence="2" key="2">
    <citation type="submission" date="2025-08" db="UniProtKB">
        <authorList>
            <consortium name="RefSeq"/>
        </authorList>
    </citation>
    <scope>IDENTIFICATION</scope>
    <source>
        <tissue evidence="2">Leaf</tissue>
    </source>
</reference>
<reference evidence="1" key="1">
    <citation type="journal article" date="2014" name="Nat. Commun.">
        <title>The tobacco genome sequence and its comparison with those of tomato and potato.</title>
        <authorList>
            <person name="Sierro N."/>
            <person name="Battey J.N."/>
            <person name="Ouadi S."/>
            <person name="Bakaher N."/>
            <person name="Bovet L."/>
            <person name="Willig A."/>
            <person name="Goepfert S."/>
            <person name="Peitsch M.C."/>
            <person name="Ivanov N.V."/>
        </authorList>
    </citation>
    <scope>NUCLEOTIDE SEQUENCE [LARGE SCALE GENOMIC DNA]</scope>
</reference>
<name>A0AC58TI35_TOBAC</name>
<evidence type="ECO:0000313" key="1">
    <source>
        <dbReference type="Proteomes" id="UP000790787"/>
    </source>
</evidence>
<keyword evidence="1" id="KW-1185">Reference proteome</keyword>
<gene>
    <name evidence="2" type="primary">LOC107801258</name>
</gene>
<organism evidence="1 2">
    <name type="scientific">Nicotiana tabacum</name>
    <name type="common">Common tobacco</name>
    <dbReference type="NCBI Taxonomy" id="4097"/>
    <lineage>
        <taxon>Eukaryota</taxon>
        <taxon>Viridiplantae</taxon>
        <taxon>Streptophyta</taxon>
        <taxon>Embryophyta</taxon>
        <taxon>Tracheophyta</taxon>
        <taxon>Spermatophyta</taxon>
        <taxon>Magnoliopsida</taxon>
        <taxon>eudicotyledons</taxon>
        <taxon>Gunneridae</taxon>
        <taxon>Pentapetalae</taxon>
        <taxon>asterids</taxon>
        <taxon>lamiids</taxon>
        <taxon>Solanales</taxon>
        <taxon>Solanaceae</taxon>
        <taxon>Nicotianoideae</taxon>
        <taxon>Nicotianeae</taxon>
        <taxon>Nicotiana</taxon>
    </lineage>
</organism>
<evidence type="ECO:0000313" key="2">
    <source>
        <dbReference type="RefSeq" id="XP_075096898.1"/>
    </source>
</evidence>
<dbReference type="RefSeq" id="XP_075096898.1">
    <property type="nucleotide sequence ID" value="XM_075240797.1"/>
</dbReference>
<proteinExistence type="predicted"/>
<dbReference type="Proteomes" id="UP000790787">
    <property type="component" value="Chromosome 20"/>
</dbReference>
<protein>
    <submittedName>
        <fullName evidence="2">UDP-glucosyltransferase 29</fullName>
    </submittedName>
</protein>
<accession>A0AC58TI35</accession>